<accession>A0A8H5GUM7</accession>
<evidence type="ECO:0000313" key="5">
    <source>
        <dbReference type="Proteomes" id="UP000518752"/>
    </source>
</evidence>
<evidence type="ECO:0000256" key="1">
    <source>
        <dbReference type="SAM" id="MobiDB-lite"/>
    </source>
</evidence>
<feature type="domain" description="DUF7918" evidence="2">
    <location>
        <begin position="11"/>
        <end position="194"/>
    </location>
</feature>
<feature type="region of interest" description="Disordered" evidence="1">
    <location>
        <begin position="207"/>
        <end position="252"/>
    </location>
</feature>
<dbReference type="Proteomes" id="UP000518752">
    <property type="component" value="Unassembled WGS sequence"/>
</dbReference>
<dbReference type="PANTHER" id="PTHR36223:SF1">
    <property type="entry name" value="TRANSCRIPTION ELONGATION FACTOR EAF N-TERMINAL DOMAIN-CONTAINING PROTEIN"/>
    <property type="match status" value="1"/>
</dbReference>
<dbReference type="EMBL" id="JAACJN010000115">
    <property type="protein sequence ID" value="KAF5371539.1"/>
    <property type="molecule type" value="Genomic_DNA"/>
</dbReference>
<keyword evidence="5" id="KW-1185">Reference proteome</keyword>
<protein>
    <recommendedName>
        <fullName evidence="2">DUF7918 domain-containing protein</fullName>
    </recommendedName>
</protein>
<dbReference type="AlphaFoldDB" id="A0A8H5GUM7"/>
<dbReference type="PANTHER" id="PTHR36223">
    <property type="entry name" value="BETA-LACTAMASE-TYPE TRANSPEPTIDASE FOLD DOMAIN CONTAINING PROTEIN"/>
    <property type="match status" value="1"/>
</dbReference>
<dbReference type="EMBL" id="JAACJN010000158">
    <property type="protein sequence ID" value="KAF5366077.1"/>
    <property type="molecule type" value="Genomic_DNA"/>
</dbReference>
<name>A0A8H5GUM7_9AGAR</name>
<dbReference type="InterPro" id="IPR057678">
    <property type="entry name" value="DUF7918"/>
</dbReference>
<organism evidence="4 5">
    <name type="scientific">Collybiopsis confluens</name>
    <dbReference type="NCBI Taxonomy" id="2823264"/>
    <lineage>
        <taxon>Eukaryota</taxon>
        <taxon>Fungi</taxon>
        <taxon>Dikarya</taxon>
        <taxon>Basidiomycota</taxon>
        <taxon>Agaricomycotina</taxon>
        <taxon>Agaricomycetes</taxon>
        <taxon>Agaricomycetidae</taxon>
        <taxon>Agaricales</taxon>
        <taxon>Marasmiineae</taxon>
        <taxon>Omphalotaceae</taxon>
        <taxon>Collybiopsis</taxon>
    </lineage>
</organism>
<reference evidence="4 5" key="1">
    <citation type="journal article" date="2020" name="ISME J.">
        <title>Uncovering the hidden diversity of litter-decomposition mechanisms in mushroom-forming fungi.</title>
        <authorList>
            <person name="Floudas D."/>
            <person name="Bentzer J."/>
            <person name="Ahren D."/>
            <person name="Johansson T."/>
            <person name="Persson P."/>
            <person name="Tunlid A."/>
        </authorList>
    </citation>
    <scope>NUCLEOTIDE SEQUENCE [LARGE SCALE GENOMIC DNA]</scope>
    <source>
        <strain evidence="4 5">CBS 406.79</strain>
    </source>
</reference>
<dbReference type="OrthoDB" id="3364132at2759"/>
<evidence type="ECO:0000313" key="3">
    <source>
        <dbReference type="EMBL" id="KAF5366077.1"/>
    </source>
</evidence>
<gene>
    <name evidence="4" type="ORF">D9757_010374</name>
    <name evidence="3" type="ORF">D9757_012377</name>
</gene>
<sequence length="252" mass="28146">MLNFQTFSAWIVIDGLSSDEFNVEHRDVDGTMHVSCWVPSEAGKKFQVHFKDMSGMTSNAYVYIDGNKSGGRVMRPERPARYLDGLRISSTASRPFVFSNLNFTDEEDNLSALGSLNVGQIEVTAGFVHVGGHKQATQFYEVPPEQKFNEKAKKGVDHQTQFGDIVHHRHTVRSVTVIPRGKEVVRFCFRYRPLAIEVLRAHGIAPPVAASSSSKSKKRPISPSDKDVKPQPPEVIELSDSEDEKQASFHAF</sequence>
<proteinExistence type="predicted"/>
<comment type="caution">
    <text evidence="4">The sequence shown here is derived from an EMBL/GenBank/DDBJ whole genome shotgun (WGS) entry which is preliminary data.</text>
</comment>
<evidence type="ECO:0000259" key="2">
    <source>
        <dbReference type="Pfam" id="PF25534"/>
    </source>
</evidence>
<dbReference type="Pfam" id="PF25534">
    <property type="entry name" value="DUF7918"/>
    <property type="match status" value="1"/>
</dbReference>
<evidence type="ECO:0000313" key="4">
    <source>
        <dbReference type="EMBL" id="KAF5371539.1"/>
    </source>
</evidence>